<dbReference type="Proteomes" id="UP000618445">
    <property type="component" value="Unassembled WGS sequence"/>
</dbReference>
<keyword evidence="2" id="KW-1185">Reference proteome</keyword>
<gene>
    <name evidence="1" type="ORF">H6G05_05660</name>
</gene>
<name>A0ABR8C6D1_9CYAN</name>
<dbReference type="EMBL" id="JACJQY010000006">
    <property type="protein sequence ID" value="MBD2316332.1"/>
    <property type="molecule type" value="Genomic_DNA"/>
</dbReference>
<organism evidence="1 2">
    <name type="scientific">Phormidium tenue FACHB-1050</name>
    <dbReference type="NCBI Taxonomy" id="2692857"/>
    <lineage>
        <taxon>Bacteria</taxon>
        <taxon>Bacillati</taxon>
        <taxon>Cyanobacteriota</taxon>
        <taxon>Cyanophyceae</taxon>
        <taxon>Oscillatoriophycideae</taxon>
        <taxon>Oscillatoriales</taxon>
        <taxon>Oscillatoriaceae</taxon>
        <taxon>Phormidium</taxon>
    </lineage>
</organism>
<evidence type="ECO:0000313" key="2">
    <source>
        <dbReference type="Proteomes" id="UP000618445"/>
    </source>
</evidence>
<accession>A0ABR8C6D1</accession>
<protein>
    <submittedName>
        <fullName evidence="1">Uncharacterized protein</fullName>
    </submittedName>
</protein>
<comment type="caution">
    <text evidence="1">The sequence shown here is derived from an EMBL/GenBank/DDBJ whole genome shotgun (WGS) entry which is preliminary data.</text>
</comment>
<proteinExistence type="predicted"/>
<evidence type="ECO:0000313" key="1">
    <source>
        <dbReference type="EMBL" id="MBD2316332.1"/>
    </source>
</evidence>
<reference evidence="1 2" key="1">
    <citation type="journal article" date="2020" name="ISME J.">
        <title>Comparative genomics reveals insights into cyanobacterial evolution and habitat adaptation.</title>
        <authorList>
            <person name="Chen M.Y."/>
            <person name="Teng W.K."/>
            <person name="Zhao L."/>
            <person name="Hu C.X."/>
            <person name="Zhou Y.K."/>
            <person name="Han B.P."/>
            <person name="Song L.R."/>
            <person name="Shu W.S."/>
        </authorList>
    </citation>
    <scope>NUCLEOTIDE SEQUENCE [LARGE SCALE GENOMIC DNA]</scope>
    <source>
        <strain evidence="1 2">FACHB-1050</strain>
    </source>
</reference>
<sequence>MKNIKGNIHQIKTMLKICSKYHWELKKIISSRSKEGSYLFVGDIRAEFKCHHDRPTHAKFDPSLTIRSDGTVDLNENLFKDSPYTQEIKKLLEAAHVSTEPTRKLGTGIK</sequence>